<protein>
    <recommendedName>
        <fullName evidence="1">DNA-directed RNA polymerase N-terminal domain-containing protein</fullName>
    </recommendedName>
</protein>
<dbReference type="GO" id="GO:0034245">
    <property type="term" value="C:mitochondrial DNA-directed RNA polymerase complex"/>
    <property type="evidence" value="ECO:0007669"/>
    <property type="project" value="TreeGrafter"/>
</dbReference>
<dbReference type="InterPro" id="IPR037159">
    <property type="entry name" value="RNA_POL_N_sf"/>
</dbReference>
<sequence length="421" mass="48125">MSSTNHHVLSAREFDHLIIPITPFIGPAKASTVMCRSVAKQVVSRRHTKSLNFYSFSSSCSVLGFPQEPIFPEKFQLSTLKVSNFHLGFCRVEGILTHEDHVGKSGFGLLRNGDYHRNTSVGFWPREYDSVAEAVPLSTDVEEEDFLVEEVQELVQEMRREEEGRVSQHKMATKPRVARGMGLDKLKALRRRQVKSETEAWEKAAEEYKELLTDMCEKKLAPNLPYMKTLFLGWFEPFRDAIMKEQDLIRLGKTRTAYAPYFDQLPADMMAVIAMHKLMALMMTCGEHGRARVVAAAFVIGQAIEQEIRIHKFLEKTKRKKDNGQKNKEDEYDAGVKEQEKLRKIVTDLIKKQKLTAAKQIVKGQDDSRPWSQDVKAKVGCRLIELLIEIAYIQPPANQLYNGPPDVLPAFIHTFRTVTKK</sequence>
<dbReference type="Gene3D" id="1.10.1320.10">
    <property type="entry name" value="DNA-directed RNA polymerase, N-terminal domain"/>
    <property type="match status" value="1"/>
</dbReference>
<dbReference type="GO" id="GO:0003899">
    <property type="term" value="F:DNA-directed RNA polymerase activity"/>
    <property type="evidence" value="ECO:0007669"/>
    <property type="project" value="InterPro"/>
</dbReference>
<feature type="domain" description="DNA-directed RNA polymerase N-terminal" evidence="1">
    <location>
        <begin position="191"/>
        <end position="421"/>
    </location>
</feature>
<dbReference type="GO" id="GO:0003677">
    <property type="term" value="F:DNA binding"/>
    <property type="evidence" value="ECO:0007669"/>
    <property type="project" value="InterPro"/>
</dbReference>
<dbReference type="InterPro" id="IPR043502">
    <property type="entry name" value="DNA/RNA_pol_sf"/>
</dbReference>
<reference evidence="2" key="1">
    <citation type="submission" date="2018-02" db="EMBL/GenBank/DDBJ databases">
        <title>Rhizophora mucronata_Transcriptome.</title>
        <authorList>
            <person name="Meera S.P."/>
            <person name="Sreeshan A."/>
            <person name="Augustine A."/>
        </authorList>
    </citation>
    <scope>NUCLEOTIDE SEQUENCE</scope>
    <source>
        <tissue evidence="2">Leaf</tissue>
    </source>
</reference>
<dbReference type="GO" id="GO:0006390">
    <property type="term" value="P:mitochondrial transcription"/>
    <property type="evidence" value="ECO:0007669"/>
    <property type="project" value="TreeGrafter"/>
</dbReference>
<dbReference type="PANTHER" id="PTHR10102:SF0">
    <property type="entry name" value="DNA-DIRECTED RNA POLYMERASE, MITOCHONDRIAL"/>
    <property type="match status" value="1"/>
</dbReference>
<accession>A0A2P2MDM0</accession>
<organism evidence="2">
    <name type="scientific">Rhizophora mucronata</name>
    <name type="common">Asiatic mangrove</name>
    <dbReference type="NCBI Taxonomy" id="61149"/>
    <lineage>
        <taxon>Eukaryota</taxon>
        <taxon>Viridiplantae</taxon>
        <taxon>Streptophyta</taxon>
        <taxon>Embryophyta</taxon>
        <taxon>Tracheophyta</taxon>
        <taxon>Spermatophyta</taxon>
        <taxon>Magnoliopsida</taxon>
        <taxon>eudicotyledons</taxon>
        <taxon>Gunneridae</taxon>
        <taxon>Pentapetalae</taxon>
        <taxon>rosids</taxon>
        <taxon>fabids</taxon>
        <taxon>Malpighiales</taxon>
        <taxon>Rhizophoraceae</taxon>
        <taxon>Rhizophora</taxon>
    </lineage>
</organism>
<dbReference type="PANTHER" id="PTHR10102">
    <property type="entry name" value="DNA-DIRECTED RNA POLYMERASE, MITOCHONDRIAL"/>
    <property type="match status" value="1"/>
</dbReference>
<evidence type="ECO:0000313" key="2">
    <source>
        <dbReference type="EMBL" id="MBX28329.1"/>
    </source>
</evidence>
<dbReference type="InterPro" id="IPR002092">
    <property type="entry name" value="DNA-dir_Rpol_phage-type"/>
</dbReference>
<name>A0A2P2MDM0_RHIMU</name>
<proteinExistence type="predicted"/>
<dbReference type="Pfam" id="PF14700">
    <property type="entry name" value="RPOL_N"/>
    <property type="match status" value="1"/>
</dbReference>
<evidence type="ECO:0000259" key="1">
    <source>
        <dbReference type="SMART" id="SM01311"/>
    </source>
</evidence>
<dbReference type="SUPFAM" id="SSF56672">
    <property type="entry name" value="DNA/RNA polymerases"/>
    <property type="match status" value="1"/>
</dbReference>
<dbReference type="EMBL" id="GGEC01047845">
    <property type="protein sequence ID" value="MBX28329.1"/>
    <property type="molecule type" value="Transcribed_RNA"/>
</dbReference>
<dbReference type="InterPro" id="IPR029262">
    <property type="entry name" value="RPOL_N"/>
</dbReference>
<dbReference type="SMART" id="SM01311">
    <property type="entry name" value="RPOL_N"/>
    <property type="match status" value="1"/>
</dbReference>
<dbReference type="AlphaFoldDB" id="A0A2P2MDM0"/>